<keyword evidence="3" id="KW-0547">Nucleotide-binding</keyword>
<dbReference type="AlphaFoldDB" id="A0A6G7J489"/>
<dbReference type="InterPro" id="IPR045851">
    <property type="entry name" value="AMP-bd_C_sf"/>
</dbReference>
<dbReference type="InterPro" id="IPR020845">
    <property type="entry name" value="AMP-binding_CS"/>
</dbReference>
<dbReference type="RefSeq" id="WP_166248777.1">
    <property type="nucleotide sequence ID" value="NZ_CP049616.1"/>
</dbReference>
<name>A0A6G7J489_9FLAO</name>
<evidence type="ECO:0000313" key="10">
    <source>
        <dbReference type="EMBL" id="QII45292.1"/>
    </source>
</evidence>
<protein>
    <recommendedName>
        <fullName evidence="6">Acetate--CoA ligase</fullName>
        <ecNumber evidence="6">6.2.1.1</ecNumber>
    </recommendedName>
</protein>
<reference evidence="10 11" key="1">
    <citation type="submission" date="2020-02" db="EMBL/GenBank/DDBJ databases">
        <title>Complete genome of Muricauda sp. 501str8.</title>
        <authorList>
            <person name="Dong B."/>
            <person name="Zhu S."/>
            <person name="Yang J."/>
            <person name="Chen J."/>
        </authorList>
    </citation>
    <scope>NUCLEOTIDE SEQUENCE [LARGE SCALE GENOMIC DNA]</scope>
    <source>
        <strain evidence="10 11">501str8</strain>
    </source>
</reference>
<dbReference type="SUPFAM" id="SSF56801">
    <property type="entry name" value="Acetyl-CoA synthetase-like"/>
    <property type="match status" value="1"/>
</dbReference>
<sequence length="635" mass="71740">MSNYHIKHLEEYFQVYRKSVRNPEEFWEEVAEEHFFWRKKWDSVLEWDFTKPEISWFKGAKLNITENCIDRHLRIRGDKTAILFEPNDPNEEAEHITYRQLHERVCKYANVLKEKGVKKGDRVVIYLPMIPDLAIAVLACARIGAIHSVVFAGFSSTALSTRINDCGAKIVLTSDGSFRGAKVIDLKAIVDEALESCLDVKSVLVSKRTGGKVTMKEGRDVWVQPLLDKAYSDCVPELMDAEDPLFILYTSGSTGRPKGMVHTTGGYMVYTAYTFKNVFQYREDDVYWCTADIGWITGHSYIVYGPLANGATSVMFEGVPSYPDFGRFWDVVQKHKVNQFYTAPTAIRALAKENLDYVVNHDLSSLKVLGTVGEPINEEAWHWYNDHVGDKKCPIVDTWWQTETGGILISPIPFSTPTKPTYATLPMPGIQPALMDENGKEIKGNQVDGRLCIKYPWPSIARTIWGNHQRYKDTYFSAFEGKYFTGDGALRDEVGYYRITGRVDDVIIVSGHNLGTAPIEDAINEHPAVAESAIVGFPHDIKGNALYGYVILKETGETRNRDNLKKEINQLITEHIGPIAKLDKIQFVDGLPKTRSGKIMRRILRKIASKDTSNLGDTSTLLNPEVVESIMKESL</sequence>
<dbReference type="GO" id="GO:0003987">
    <property type="term" value="F:acetate-CoA ligase activity"/>
    <property type="evidence" value="ECO:0007669"/>
    <property type="project" value="UniProtKB-UniRule"/>
</dbReference>
<dbReference type="EC" id="6.2.1.1" evidence="6"/>
<comment type="similarity">
    <text evidence="1">Belongs to the ATP-dependent AMP-binding enzyme family.</text>
</comment>
<dbReference type="GO" id="GO:0019427">
    <property type="term" value="P:acetyl-CoA biosynthetic process from acetate"/>
    <property type="evidence" value="ECO:0007669"/>
    <property type="project" value="UniProtKB-UniRule"/>
</dbReference>
<dbReference type="NCBIfam" id="TIGR02188">
    <property type="entry name" value="Ac_CoA_lig_AcsA"/>
    <property type="match status" value="1"/>
</dbReference>
<dbReference type="InterPro" id="IPR025110">
    <property type="entry name" value="AMP-bd_C"/>
</dbReference>
<dbReference type="Pfam" id="PF00501">
    <property type="entry name" value="AMP-binding"/>
    <property type="match status" value="1"/>
</dbReference>
<dbReference type="InterPro" id="IPR011904">
    <property type="entry name" value="Ac_CoA_lig"/>
</dbReference>
<evidence type="ECO:0000256" key="2">
    <source>
        <dbReference type="ARBA" id="ARBA00022598"/>
    </source>
</evidence>
<evidence type="ECO:0000259" key="9">
    <source>
        <dbReference type="Pfam" id="PF16177"/>
    </source>
</evidence>
<dbReference type="PANTHER" id="PTHR24095:SF14">
    <property type="entry name" value="ACETYL-COENZYME A SYNTHETASE 1"/>
    <property type="match status" value="1"/>
</dbReference>
<evidence type="ECO:0000256" key="5">
    <source>
        <dbReference type="ARBA" id="ARBA00022990"/>
    </source>
</evidence>
<dbReference type="GO" id="GO:0005524">
    <property type="term" value="F:ATP binding"/>
    <property type="evidence" value="ECO:0007669"/>
    <property type="project" value="UniProtKB-KW"/>
</dbReference>
<dbReference type="EMBL" id="CP049616">
    <property type="protein sequence ID" value="QII45292.1"/>
    <property type="molecule type" value="Genomic_DNA"/>
</dbReference>
<dbReference type="Gene3D" id="3.30.300.30">
    <property type="match status" value="1"/>
</dbReference>
<evidence type="ECO:0000259" key="8">
    <source>
        <dbReference type="Pfam" id="PF13193"/>
    </source>
</evidence>
<dbReference type="Pfam" id="PF16177">
    <property type="entry name" value="ACAS_N"/>
    <property type="match status" value="1"/>
</dbReference>
<feature type="domain" description="AMP-binding enzyme C-terminal" evidence="8">
    <location>
        <begin position="519"/>
        <end position="598"/>
    </location>
</feature>
<dbReference type="PANTHER" id="PTHR24095">
    <property type="entry name" value="ACETYL-COENZYME A SYNTHETASE"/>
    <property type="match status" value="1"/>
</dbReference>
<accession>A0A6G7J489</accession>
<dbReference type="Proteomes" id="UP000502928">
    <property type="component" value="Chromosome"/>
</dbReference>
<dbReference type="FunFam" id="3.40.50.12780:FF:000001">
    <property type="entry name" value="Acetyl-coenzyme A synthetase"/>
    <property type="match status" value="1"/>
</dbReference>
<proteinExistence type="inferred from homology"/>
<dbReference type="Pfam" id="PF13193">
    <property type="entry name" value="AMP-binding_C"/>
    <property type="match status" value="1"/>
</dbReference>
<gene>
    <name evidence="10" type="primary">acs</name>
    <name evidence="10" type="ORF">GVT53_11580</name>
</gene>
<organism evidence="10 11">
    <name type="scientific">Flagellimonas oceani</name>
    <dbReference type="NCBI Taxonomy" id="2698672"/>
    <lineage>
        <taxon>Bacteria</taxon>
        <taxon>Pseudomonadati</taxon>
        <taxon>Bacteroidota</taxon>
        <taxon>Flavobacteriia</taxon>
        <taxon>Flavobacteriales</taxon>
        <taxon>Flavobacteriaceae</taxon>
        <taxon>Flagellimonas</taxon>
    </lineage>
</organism>
<evidence type="ECO:0000256" key="1">
    <source>
        <dbReference type="ARBA" id="ARBA00006432"/>
    </source>
</evidence>
<evidence type="ECO:0000259" key="7">
    <source>
        <dbReference type="Pfam" id="PF00501"/>
    </source>
</evidence>
<evidence type="ECO:0000256" key="4">
    <source>
        <dbReference type="ARBA" id="ARBA00022840"/>
    </source>
</evidence>
<keyword evidence="2 10" id="KW-0436">Ligase</keyword>
<dbReference type="InterPro" id="IPR042099">
    <property type="entry name" value="ANL_N_sf"/>
</dbReference>
<keyword evidence="5" id="KW-0007">Acetylation</keyword>
<evidence type="ECO:0000256" key="6">
    <source>
        <dbReference type="NCBIfam" id="TIGR02188"/>
    </source>
</evidence>
<dbReference type="InterPro" id="IPR000873">
    <property type="entry name" value="AMP-dep_synth/lig_dom"/>
</dbReference>
<keyword evidence="4" id="KW-0067">ATP-binding</keyword>
<dbReference type="NCBIfam" id="NF001208">
    <property type="entry name" value="PRK00174.1"/>
    <property type="match status" value="1"/>
</dbReference>
<dbReference type="PROSITE" id="PS00455">
    <property type="entry name" value="AMP_BINDING"/>
    <property type="match status" value="1"/>
</dbReference>
<evidence type="ECO:0000256" key="3">
    <source>
        <dbReference type="ARBA" id="ARBA00022741"/>
    </source>
</evidence>
<feature type="domain" description="Acetyl-coenzyme A synthetase N-terminal" evidence="9">
    <location>
        <begin position="12"/>
        <end position="68"/>
    </location>
</feature>
<dbReference type="GO" id="GO:0016208">
    <property type="term" value="F:AMP binding"/>
    <property type="evidence" value="ECO:0007669"/>
    <property type="project" value="InterPro"/>
</dbReference>
<evidence type="ECO:0000313" key="11">
    <source>
        <dbReference type="Proteomes" id="UP000502928"/>
    </source>
</evidence>
<dbReference type="Gene3D" id="3.40.50.12780">
    <property type="entry name" value="N-terminal domain of ligase-like"/>
    <property type="match status" value="1"/>
</dbReference>
<dbReference type="InterPro" id="IPR032387">
    <property type="entry name" value="ACAS_N"/>
</dbReference>
<dbReference type="CDD" id="cd05966">
    <property type="entry name" value="ACS"/>
    <property type="match status" value="1"/>
</dbReference>
<dbReference type="KEGG" id="mut:GVT53_11580"/>
<keyword evidence="11" id="KW-1185">Reference proteome</keyword>
<feature type="domain" description="AMP-dependent synthetase/ligase" evidence="7">
    <location>
        <begin position="71"/>
        <end position="462"/>
    </location>
</feature>